<comment type="caution">
    <text evidence="1">The sequence shown here is derived from an EMBL/GenBank/DDBJ whole genome shotgun (WGS) entry which is preliminary data.</text>
</comment>
<organism evidence="1 2">
    <name type="scientific">Necator americanus</name>
    <name type="common">Human hookworm</name>
    <dbReference type="NCBI Taxonomy" id="51031"/>
    <lineage>
        <taxon>Eukaryota</taxon>
        <taxon>Metazoa</taxon>
        <taxon>Ecdysozoa</taxon>
        <taxon>Nematoda</taxon>
        <taxon>Chromadorea</taxon>
        <taxon>Rhabditida</taxon>
        <taxon>Rhabditina</taxon>
        <taxon>Rhabditomorpha</taxon>
        <taxon>Strongyloidea</taxon>
        <taxon>Ancylostomatidae</taxon>
        <taxon>Bunostominae</taxon>
        <taxon>Necator</taxon>
    </lineage>
</organism>
<evidence type="ECO:0000313" key="1">
    <source>
        <dbReference type="EMBL" id="KAK6764441.1"/>
    </source>
</evidence>
<dbReference type="Proteomes" id="UP001303046">
    <property type="component" value="Unassembled WGS sequence"/>
</dbReference>
<accession>A0ABR1ERC3</accession>
<evidence type="ECO:0000313" key="2">
    <source>
        <dbReference type="Proteomes" id="UP001303046"/>
    </source>
</evidence>
<gene>
    <name evidence="1" type="primary">Necator_chrX.g24839</name>
    <name evidence="1" type="ORF">RB195_024674</name>
</gene>
<name>A0ABR1ERC3_NECAM</name>
<proteinExistence type="predicted"/>
<protein>
    <submittedName>
        <fullName evidence="1">Uncharacterized protein</fullName>
    </submittedName>
</protein>
<reference evidence="1 2" key="1">
    <citation type="submission" date="2023-08" db="EMBL/GenBank/DDBJ databases">
        <title>A Necator americanus chromosomal reference genome.</title>
        <authorList>
            <person name="Ilik V."/>
            <person name="Petrzelkova K.J."/>
            <person name="Pardy F."/>
            <person name="Fuh T."/>
            <person name="Niatou-Singa F.S."/>
            <person name="Gouil Q."/>
            <person name="Baker L."/>
            <person name="Ritchie M.E."/>
            <person name="Jex A.R."/>
            <person name="Gazzola D."/>
            <person name="Li H."/>
            <person name="Toshio Fujiwara R."/>
            <person name="Zhan B."/>
            <person name="Aroian R.V."/>
            <person name="Pafco B."/>
            <person name="Schwarz E.M."/>
        </authorList>
    </citation>
    <scope>NUCLEOTIDE SEQUENCE [LARGE SCALE GENOMIC DNA]</scope>
    <source>
        <strain evidence="1 2">Aroian</strain>
        <tissue evidence="1">Whole animal</tissue>
    </source>
</reference>
<dbReference type="EMBL" id="JAVFWL010000006">
    <property type="protein sequence ID" value="KAK6764441.1"/>
    <property type="molecule type" value="Genomic_DNA"/>
</dbReference>
<keyword evidence="2" id="KW-1185">Reference proteome</keyword>
<sequence>MQEKSRSFGAREMPPLAKNNDINAAFPGCDFMEFYQCSREKKRLHMPLHLSHYTSSPPSGEGSQKSFEPIVVQTSKGSNFKLGERVIDSIFEQDGKNTRDSVMSYNTKGHMDLQYIRCSVDGKSLLLIGTVERASTKSVGRKKLSHSELYTIITQIETIVNTRPLTSLCTSSVDNIPIRVVDFLQSSLKYSLMPTDDLEEGDPAFDPSLIQAVV</sequence>